<dbReference type="SUPFAM" id="SSF51735">
    <property type="entry name" value="NAD(P)-binding Rossmann-fold domains"/>
    <property type="match status" value="1"/>
</dbReference>
<dbReference type="EMBL" id="DSUH01000233">
    <property type="protein sequence ID" value="HGU33177.1"/>
    <property type="molecule type" value="Genomic_DNA"/>
</dbReference>
<dbReference type="InterPro" id="IPR003777">
    <property type="entry name" value="XdhC_CoxI"/>
</dbReference>
<feature type="domain" description="XdhC Rossmann" evidence="2">
    <location>
        <begin position="161"/>
        <end position="304"/>
    </location>
</feature>
<accession>A0A7C4RSN0</accession>
<name>A0A7C4RSN0_9BACT</name>
<evidence type="ECO:0000259" key="2">
    <source>
        <dbReference type="Pfam" id="PF13478"/>
    </source>
</evidence>
<reference evidence="3" key="1">
    <citation type="journal article" date="2020" name="mSystems">
        <title>Genome- and Community-Level Interaction Insights into Carbon Utilization and Element Cycling Functions of Hydrothermarchaeota in Hydrothermal Sediment.</title>
        <authorList>
            <person name="Zhou Z."/>
            <person name="Liu Y."/>
            <person name="Xu W."/>
            <person name="Pan J."/>
            <person name="Luo Z.H."/>
            <person name="Li M."/>
        </authorList>
    </citation>
    <scope>NUCLEOTIDE SEQUENCE [LARGE SCALE GENOMIC DNA]</scope>
    <source>
        <strain evidence="3">SpSt-477</strain>
    </source>
</reference>
<gene>
    <name evidence="3" type="ORF">ENS29_10025</name>
</gene>
<evidence type="ECO:0000259" key="1">
    <source>
        <dbReference type="Pfam" id="PF02625"/>
    </source>
</evidence>
<dbReference type="Gene3D" id="3.40.50.720">
    <property type="entry name" value="NAD(P)-binding Rossmann-like Domain"/>
    <property type="match status" value="1"/>
</dbReference>
<sequence>MAEHFQIIQHIVAAAKRGNDIGLAVVVEQQGSTPRKPGTMLMLDGEGRQIGTIGGGELERQVTQTLARAMMEHQAILRHFDLAPEGFGMPCGGRVKVLMTPVSSQEGRGIFQTLLKNLRAGRACLLRAEMTEPGAIRWTIDPDRQEVLSGFDLSLEPPAPLFIFGAGHIAQALAPMAAAADFSVTILDDREERLERWNDSGNVAAVRIDTFENCLSGRSLAETDYVLIATYGHQHDLTVLRQVLETAAGYIGMVGSRSKRDAVFARLKAEGLNDAALARVHCPVGLPIHAETPAEIAVSILAEMIAHRRKAP</sequence>
<dbReference type="Pfam" id="PF13478">
    <property type="entry name" value="XdhC_C"/>
    <property type="match status" value="1"/>
</dbReference>
<feature type="domain" description="XdhC- CoxI" evidence="1">
    <location>
        <begin position="15"/>
        <end position="81"/>
    </location>
</feature>
<dbReference type="InterPro" id="IPR027051">
    <property type="entry name" value="XdhC_Rossmann_dom"/>
</dbReference>
<dbReference type="PANTHER" id="PTHR30388:SF6">
    <property type="entry name" value="XANTHINE DEHYDROGENASE SUBUNIT A-RELATED"/>
    <property type="match status" value="1"/>
</dbReference>
<protein>
    <submittedName>
        <fullName evidence="3">XdhC/CoxI family protein</fullName>
    </submittedName>
</protein>
<organism evidence="3">
    <name type="scientific">Desulfatirhabdium butyrativorans</name>
    <dbReference type="NCBI Taxonomy" id="340467"/>
    <lineage>
        <taxon>Bacteria</taxon>
        <taxon>Pseudomonadati</taxon>
        <taxon>Thermodesulfobacteriota</taxon>
        <taxon>Desulfobacteria</taxon>
        <taxon>Desulfobacterales</taxon>
        <taxon>Desulfatirhabdiaceae</taxon>
        <taxon>Desulfatirhabdium</taxon>
    </lineage>
</organism>
<comment type="caution">
    <text evidence="3">The sequence shown here is derived from an EMBL/GenBank/DDBJ whole genome shotgun (WGS) entry which is preliminary data.</text>
</comment>
<dbReference type="Pfam" id="PF02625">
    <property type="entry name" value="XdhC_CoxI"/>
    <property type="match status" value="1"/>
</dbReference>
<dbReference type="PANTHER" id="PTHR30388">
    <property type="entry name" value="ALDEHYDE OXIDOREDUCTASE MOLYBDENUM COFACTOR ASSEMBLY PROTEIN"/>
    <property type="match status" value="1"/>
</dbReference>
<evidence type="ECO:0000313" key="3">
    <source>
        <dbReference type="EMBL" id="HGU33177.1"/>
    </source>
</evidence>
<dbReference type="AlphaFoldDB" id="A0A7C4RSN0"/>
<dbReference type="InterPro" id="IPR052698">
    <property type="entry name" value="MoCofactor_Util/Proc"/>
</dbReference>
<dbReference type="InterPro" id="IPR036291">
    <property type="entry name" value="NAD(P)-bd_dom_sf"/>
</dbReference>
<proteinExistence type="predicted"/>